<proteinExistence type="predicted"/>
<feature type="non-terminal residue" evidence="1">
    <location>
        <position position="1"/>
    </location>
</feature>
<sequence length="136" mass="14980">TYPGSAPATLVFIGRAVEAQNRFPLLLTALVNSGRAAEAENRYALFLATLVNNGRAAEAENRYALFLATLVNSGRAAEAENRYALFLATLWAPKKRLHSIKSGAKEIWVNPNFSFSALRLREEIQPARYLLSSAKL</sequence>
<evidence type="ECO:0000313" key="1">
    <source>
        <dbReference type="EMBL" id="VAW24797.1"/>
    </source>
</evidence>
<gene>
    <name evidence="1" type="ORF">MNBD_ALPHA11-238</name>
</gene>
<dbReference type="EMBL" id="UOEQ01000558">
    <property type="protein sequence ID" value="VAW24797.1"/>
    <property type="molecule type" value="Genomic_DNA"/>
</dbReference>
<organism evidence="1">
    <name type="scientific">hydrothermal vent metagenome</name>
    <dbReference type="NCBI Taxonomy" id="652676"/>
    <lineage>
        <taxon>unclassified sequences</taxon>
        <taxon>metagenomes</taxon>
        <taxon>ecological metagenomes</taxon>
    </lineage>
</organism>
<dbReference type="AlphaFoldDB" id="A0A3B0UHK2"/>
<name>A0A3B0UHK2_9ZZZZ</name>
<reference evidence="1" key="1">
    <citation type="submission" date="2018-06" db="EMBL/GenBank/DDBJ databases">
        <authorList>
            <person name="Zhirakovskaya E."/>
        </authorList>
    </citation>
    <scope>NUCLEOTIDE SEQUENCE</scope>
</reference>
<protein>
    <submittedName>
        <fullName evidence="1">Uncharacterized protein</fullName>
    </submittedName>
</protein>
<accession>A0A3B0UHK2</accession>